<gene>
    <name evidence="2" type="ORF">CLV43_103623</name>
</gene>
<organism evidence="2 3">
    <name type="scientific">Umezawaea tangerina</name>
    <dbReference type="NCBI Taxonomy" id="84725"/>
    <lineage>
        <taxon>Bacteria</taxon>
        <taxon>Bacillati</taxon>
        <taxon>Actinomycetota</taxon>
        <taxon>Actinomycetes</taxon>
        <taxon>Pseudonocardiales</taxon>
        <taxon>Pseudonocardiaceae</taxon>
        <taxon>Umezawaea</taxon>
    </lineage>
</organism>
<name>A0A2T0TE20_9PSEU</name>
<sequence length="137" mass="14260">MVVRALRLGAVGVASVGVASGAVASGAVVPEMRVPEGRVVPELSEEEGRRLVVVVLEGVDGLRPLGQLAGVVSGEVLRGLRVEVGRSRLGRLRVCRVGVGVVEMAGTVVRGGRVRALAVRVEFVDGGWRCVVFRVLG</sequence>
<dbReference type="Proteomes" id="UP000239494">
    <property type="component" value="Unassembled WGS sequence"/>
</dbReference>
<dbReference type="InterPro" id="IPR045596">
    <property type="entry name" value="DUF6459"/>
</dbReference>
<evidence type="ECO:0000313" key="2">
    <source>
        <dbReference type="EMBL" id="PRY43874.1"/>
    </source>
</evidence>
<evidence type="ECO:0008006" key="4">
    <source>
        <dbReference type="Google" id="ProtNLM"/>
    </source>
</evidence>
<dbReference type="EMBL" id="PVTF01000003">
    <property type="protein sequence ID" value="PRY43874.1"/>
    <property type="molecule type" value="Genomic_DNA"/>
</dbReference>
<comment type="caution">
    <text evidence="2">The sequence shown here is derived from an EMBL/GenBank/DDBJ whole genome shotgun (WGS) entry which is preliminary data.</text>
</comment>
<dbReference type="Pfam" id="PF20060">
    <property type="entry name" value="DUF6459"/>
    <property type="match status" value="1"/>
</dbReference>
<accession>A0A2T0TE20</accession>
<proteinExistence type="predicted"/>
<keyword evidence="3" id="KW-1185">Reference proteome</keyword>
<evidence type="ECO:0000313" key="3">
    <source>
        <dbReference type="Proteomes" id="UP000239494"/>
    </source>
</evidence>
<protein>
    <recommendedName>
        <fullName evidence="4">Secreted protein</fullName>
    </recommendedName>
</protein>
<evidence type="ECO:0000256" key="1">
    <source>
        <dbReference type="SAM" id="SignalP"/>
    </source>
</evidence>
<feature type="chain" id="PRO_5015494445" description="Secreted protein" evidence="1">
    <location>
        <begin position="25"/>
        <end position="137"/>
    </location>
</feature>
<keyword evidence="1" id="KW-0732">Signal</keyword>
<feature type="signal peptide" evidence="1">
    <location>
        <begin position="1"/>
        <end position="24"/>
    </location>
</feature>
<reference evidence="2 3" key="1">
    <citation type="submission" date="2018-03" db="EMBL/GenBank/DDBJ databases">
        <title>Genomic Encyclopedia of Archaeal and Bacterial Type Strains, Phase II (KMG-II): from individual species to whole genera.</title>
        <authorList>
            <person name="Goeker M."/>
        </authorList>
    </citation>
    <scope>NUCLEOTIDE SEQUENCE [LARGE SCALE GENOMIC DNA]</scope>
    <source>
        <strain evidence="2 3">DSM 44720</strain>
    </source>
</reference>
<dbReference type="AlphaFoldDB" id="A0A2T0TE20"/>
<dbReference type="RefSeq" id="WP_106187383.1">
    <property type="nucleotide sequence ID" value="NZ_PVTF01000003.1"/>
</dbReference>